<evidence type="ECO:0000313" key="5">
    <source>
        <dbReference type="Proteomes" id="UP001178508"/>
    </source>
</evidence>
<dbReference type="InterPro" id="IPR053087">
    <property type="entry name" value="TMEM154-like"/>
</dbReference>
<feature type="region of interest" description="Disordered" evidence="1">
    <location>
        <begin position="37"/>
        <end position="116"/>
    </location>
</feature>
<reference evidence="4" key="1">
    <citation type="submission" date="2023-08" db="EMBL/GenBank/DDBJ databases">
        <authorList>
            <person name="Alioto T."/>
            <person name="Alioto T."/>
            <person name="Gomez Garrido J."/>
        </authorList>
    </citation>
    <scope>NUCLEOTIDE SEQUENCE</scope>
</reference>
<name>A0AAV1EUS5_XYRNO</name>
<feature type="transmembrane region" description="Helical" evidence="2">
    <location>
        <begin position="126"/>
        <end position="148"/>
    </location>
</feature>
<dbReference type="EMBL" id="OY660866">
    <property type="protein sequence ID" value="CAJ1052519.1"/>
    <property type="molecule type" value="Genomic_DNA"/>
</dbReference>
<organism evidence="4 5">
    <name type="scientific">Xyrichtys novacula</name>
    <name type="common">Pearly razorfish</name>
    <name type="synonym">Hemipteronotus novacula</name>
    <dbReference type="NCBI Taxonomy" id="13765"/>
    <lineage>
        <taxon>Eukaryota</taxon>
        <taxon>Metazoa</taxon>
        <taxon>Chordata</taxon>
        <taxon>Craniata</taxon>
        <taxon>Vertebrata</taxon>
        <taxon>Euteleostomi</taxon>
        <taxon>Actinopterygii</taxon>
        <taxon>Neopterygii</taxon>
        <taxon>Teleostei</taxon>
        <taxon>Neoteleostei</taxon>
        <taxon>Acanthomorphata</taxon>
        <taxon>Eupercaria</taxon>
        <taxon>Labriformes</taxon>
        <taxon>Labridae</taxon>
        <taxon>Xyrichtys</taxon>
    </lineage>
</organism>
<feature type="signal peptide" evidence="3">
    <location>
        <begin position="1"/>
        <end position="34"/>
    </location>
</feature>
<dbReference type="AlphaFoldDB" id="A0AAV1EUS5"/>
<dbReference type="InterPro" id="IPR028064">
    <property type="entry name" value="TMEM154"/>
</dbReference>
<dbReference type="Pfam" id="PF15102">
    <property type="entry name" value="TMEM154"/>
    <property type="match status" value="1"/>
</dbReference>
<keyword evidence="3" id="KW-0732">Signal</keyword>
<sequence length="213" mass="23373">MFAPRPCNMRGPQLKTLLFLLFLLLTALTQTALCQEEDGVEPDVTETEEETTDLEAAVEDEIVTPEPEVTDPDATSAPTQQVPEDTEEDSSSGDSAILPDNGESTPDPGIIYSTSSPDVDEGLGPIIILIPVVLVVVIIGMIVCGILINRRWNNKARDQELRKEDPYLDGSSTEKVPMPMFEEDVPSVLELEMEELDQWMKKDGANAEESKLA</sequence>
<dbReference type="PANTHER" id="PTHR36526">
    <property type="entry name" value="TRANSMEMBRANE PROTEIN 154"/>
    <property type="match status" value="1"/>
</dbReference>
<evidence type="ECO:0000313" key="4">
    <source>
        <dbReference type="EMBL" id="CAJ1052519.1"/>
    </source>
</evidence>
<evidence type="ECO:0000256" key="2">
    <source>
        <dbReference type="SAM" id="Phobius"/>
    </source>
</evidence>
<dbReference type="Proteomes" id="UP001178508">
    <property type="component" value="Chromosome 3"/>
</dbReference>
<gene>
    <name evidence="4" type="ORF">XNOV1_A019879</name>
</gene>
<evidence type="ECO:0000256" key="1">
    <source>
        <dbReference type="SAM" id="MobiDB-lite"/>
    </source>
</evidence>
<keyword evidence="2" id="KW-0472">Membrane</keyword>
<dbReference type="PANTHER" id="PTHR36526:SF1">
    <property type="entry name" value="TRANSMEMBRANE PROTEIN 154"/>
    <property type="match status" value="1"/>
</dbReference>
<proteinExistence type="predicted"/>
<keyword evidence="5" id="KW-1185">Reference proteome</keyword>
<protein>
    <submittedName>
        <fullName evidence="4">Transmembrane protein 154 isoform X1</fullName>
    </submittedName>
</protein>
<keyword evidence="2" id="KW-1133">Transmembrane helix</keyword>
<keyword evidence="2 4" id="KW-0812">Transmembrane</keyword>
<feature type="chain" id="PRO_5043628639" evidence="3">
    <location>
        <begin position="35"/>
        <end position="213"/>
    </location>
</feature>
<evidence type="ECO:0000256" key="3">
    <source>
        <dbReference type="SAM" id="SignalP"/>
    </source>
</evidence>
<accession>A0AAV1EUS5</accession>
<feature type="compositionally biased region" description="Acidic residues" evidence="1">
    <location>
        <begin position="37"/>
        <end position="71"/>
    </location>
</feature>